<evidence type="ECO:0000313" key="3">
    <source>
        <dbReference type="Proteomes" id="UP000326565"/>
    </source>
</evidence>
<keyword evidence="3" id="KW-1185">Reference proteome</keyword>
<gene>
    <name evidence="2" type="ORF">BDV29DRAFT_154003</name>
</gene>
<reference evidence="2 3" key="1">
    <citation type="submission" date="2019-04" db="EMBL/GenBank/DDBJ databases">
        <title>Friends and foes A comparative genomics study of 23 Aspergillus species from section Flavi.</title>
        <authorList>
            <consortium name="DOE Joint Genome Institute"/>
            <person name="Kjaerbolling I."/>
            <person name="Vesth T."/>
            <person name="Frisvad J.C."/>
            <person name="Nybo J.L."/>
            <person name="Theobald S."/>
            <person name="Kildgaard S."/>
            <person name="Isbrandt T."/>
            <person name="Kuo A."/>
            <person name="Sato A."/>
            <person name="Lyhne E.K."/>
            <person name="Kogle M.E."/>
            <person name="Wiebenga A."/>
            <person name="Kun R.S."/>
            <person name="Lubbers R.J."/>
            <person name="Makela M.R."/>
            <person name="Barry K."/>
            <person name="Chovatia M."/>
            <person name="Clum A."/>
            <person name="Daum C."/>
            <person name="Haridas S."/>
            <person name="He G."/>
            <person name="LaButti K."/>
            <person name="Lipzen A."/>
            <person name="Mondo S."/>
            <person name="Riley R."/>
            <person name="Salamov A."/>
            <person name="Simmons B.A."/>
            <person name="Magnuson J.K."/>
            <person name="Henrissat B."/>
            <person name="Mortensen U.H."/>
            <person name="Larsen T.O."/>
            <person name="Devries R.P."/>
            <person name="Grigoriev I.V."/>
            <person name="Machida M."/>
            <person name="Baker S.E."/>
            <person name="Andersen M.R."/>
        </authorList>
    </citation>
    <scope>NUCLEOTIDE SEQUENCE [LARGE SCALE GENOMIC DNA]</scope>
    <source>
        <strain evidence="2 3">CBS 151.66</strain>
    </source>
</reference>
<organism evidence="2 3">
    <name type="scientific">Aspergillus leporis</name>
    <dbReference type="NCBI Taxonomy" id="41062"/>
    <lineage>
        <taxon>Eukaryota</taxon>
        <taxon>Fungi</taxon>
        <taxon>Dikarya</taxon>
        <taxon>Ascomycota</taxon>
        <taxon>Pezizomycotina</taxon>
        <taxon>Eurotiomycetes</taxon>
        <taxon>Eurotiomycetidae</taxon>
        <taxon>Eurotiales</taxon>
        <taxon>Aspergillaceae</taxon>
        <taxon>Aspergillus</taxon>
        <taxon>Aspergillus subgen. Circumdati</taxon>
    </lineage>
</organism>
<feature type="region of interest" description="Disordered" evidence="1">
    <location>
        <begin position="64"/>
        <end position="83"/>
    </location>
</feature>
<evidence type="ECO:0000256" key="1">
    <source>
        <dbReference type="SAM" id="MobiDB-lite"/>
    </source>
</evidence>
<dbReference type="EMBL" id="ML732172">
    <property type="protein sequence ID" value="KAB8077105.1"/>
    <property type="molecule type" value="Genomic_DNA"/>
</dbReference>
<accession>A0A5N5XAF9</accession>
<dbReference type="Proteomes" id="UP000326565">
    <property type="component" value="Unassembled WGS sequence"/>
</dbReference>
<protein>
    <submittedName>
        <fullName evidence="2">Uncharacterized protein</fullName>
    </submittedName>
</protein>
<sequence>MTEDSSQAPPPASQSIVVPLFQPQTAGLVNDKTQSLEYYYHTYKVAESHPAWRESDFVDDIESLPVSGEYSPDDHEPGGQRASSTFSVACSNLERLDENYLEHIRAKAFMALYVQELLSLGAIKSAMNTLTRNSLDLDKFRIQQGKTKTYKVAYGRPPVIGSWPLHQNHLFKDLP</sequence>
<name>A0A5N5XAF9_9EURO</name>
<evidence type="ECO:0000313" key="2">
    <source>
        <dbReference type="EMBL" id="KAB8077105.1"/>
    </source>
</evidence>
<dbReference type="AlphaFoldDB" id="A0A5N5XAF9"/>
<proteinExistence type="predicted"/>